<keyword evidence="6 9" id="KW-0472">Membrane</keyword>
<reference evidence="11" key="1">
    <citation type="submission" date="2023-04" db="EMBL/GenBank/DDBJ databases">
        <title>Chromosome-level genome of Chaenocephalus aceratus.</title>
        <authorList>
            <person name="Park H."/>
        </authorList>
    </citation>
    <scope>NUCLEOTIDE SEQUENCE</scope>
    <source>
        <strain evidence="11">DE</strain>
        <tissue evidence="11">Muscle</tissue>
    </source>
</reference>
<dbReference type="GO" id="GO:0005886">
    <property type="term" value="C:plasma membrane"/>
    <property type="evidence" value="ECO:0007669"/>
    <property type="project" value="UniProtKB-SubCell"/>
</dbReference>
<evidence type="ECO:0000256" key="8">
    <source>
        <dbReference type="ARBA" id="ARBA00023224"/>
    </source>
</evidence>
<evidence type="ECO:0000256" key="2">
    <source>
        <dbReference type="ARBA" id="ARBA00022475"/>
    </source>
</evidence>
<dbReference type="InterPro" id="IPR000276">
    <property type="entry name" value="GPCR_Rhodpsn"/>
</dbReference>
<dbReference type="EMBL" id="JASDAP010000017">
    <property type="protein sequence ID" value="KAK1888840.1"/>
    <property type="molecule type" value="Genomic_DNA"/>
</dbReference>
<evidence type="ECO:0000256" key="5">
    <source>
        <dbReference type="ARBA" id="ARBA00023040"/>
    </source>
</evidence>
<dbReference type="PRINTS" id="PR00237">
    <property type="entry name" value="GPCRRHODOPSN"/>
</dbReference>
<evidence type="ECO:0000256" key="4">
    <source>
        <dbReference type="ARBA" id="ARBA00022989"/>
    </source>
</evidence>
<feature type="domain" description="G-protein coupled receptors family 1 profile" evidence="10">
    <location>
        <begin position="50"/>
        <end position="85"/>
    </location>
</feature>
<dbReference type="PANTHER" id="PTHR24248:SF201">
    <property type="entry name" value="5-HYDROXYTRYPTAMINE RECEPTOR 1B"/>
    <property type="match status" value="1"/>
</dbReference>
<keyword evidence="2" id="KW-1003">Cell membrane</keyword>
<keyword evidence="5" id="KW-0297">G-protein coupled receptor</keyword>
<name>A0AAD9BRP4_DISEL</name>
<comment type="caution">
    <text evidence="11">The sequence shown here is derived from an EMBL/GenBank/DDBJ whole genome shotgun (WGS) entry which is preliminary data.</text>
</comment>
<dbReference type="AlphaFoldDB" id="A0AAD9BRP4"/>
<accession>A0AAD9BRP4</accession>
<comment type="subcellular location">
    <subcellularLocation>
        <location evidence="1">Cell membrane</location>
        <topology evidence="1">Multi-pass membrane protein</topology>
    </subcellularLocation>
</comment>
<dbReference type="SUPFAM" id="SSF81321">
    <property type="entry name" value="Family A G protein-coupled receptor-like"/>
    <property type="match status" value="1"/>
</dbReference>
<sequence>METEMENASDLWNFSSTNFTLQRNDSSSNLALQSGLAVTLTLITLATTLSNAFVIATIYQSRKLHTPANVLIASLAVTDLLVSIW</sequence>
<keyword evidence="12" id="KW-1185">Reference proteome</keyword>
<dbReference type="GO" id="GO:0004930">
    <property type="term" value="F:G protein-coupled receptor activity"/>
    <property type="evidence" value="ECO:0007669"/>
    <property type="project" value="UniProtKB-KW"/>
</dbReference>
<dbReference type="Gene3D" id="1.20.1070.10">
    <property type="entry name" value="Rhodopsin 7-helix transmembrane proteins"/>
    <property type="match status" value="1"/>
</dbReference>
<keyword evidence="3 9" id="KW-0812">Transmembrane</keyword>
<keyword evidence="8" id="KW-0807">Transducer</keyword>
<evidence type="ECO:0000256" key="6">
    <source>
        <dbReference type="ARBA" id="ARBA00023136"/>
    </source>
</evidence>
<protein>
    <submittedName>
        <fullName evidence="11">5-hydroxytryptamine receptor 1B</fullName>
    </submittedName>
</protein>
<evidence type="ECO:0000256" key="3">
    <source>
        <dbReference type="ARBA" id="ARBA00022692"/>
    </source>
</evidence>
<proteinExistence type="predicted"/>
<evidence type="ECO:0000313" key="11">
    <source>
        <dbReference type="EMBL" id="KAK1888840.1"/>
    </source>
</evidence>
<dbReference type="PANTHER" id="PTHR24248">
    <property type="entry name" value="ADRENERGIC RECEPTOR-RELATED G-PROTEIN COUPLED RECEPTOR"/>
    <property type="match status" value="1"/>
</dbReference>
<dbReference type="PROSITE" id="PS50262">
    <property type="entry name" value="G_PROTEIN_RECEP_F1_2"/>
    <property type="match status" value="1"/>
</dbReference>
<organism evidence="11 12">
    <name type="scientific">Dissostichus eleginoides</name>
    <name type="common">Patagonian toothfish</name>
    <name type="synonym">Dissostichus amissus</name>
    <dbReference type="NCBI Taxonomy" id="100907"/>
    <lineage>
        <taxon>Eukaryota</taxon>
        <taxon>Metazoa</taxon>
        <taxon>Chordata</taxon>
        <taxon>Craniata</taxon>
        <taxon>Vertebrata</taxon>
        <taxon>Euteleostomi</taxon>
        <taxon>Actinopterygii</taxon>
        <taxon>Neopterygii</taxon>
        <taxon>Teleostei</taxon>
        <taxon>Neoteleostei</taxon>
        <taxon>Acanthomorphata</taxon>
        <taxon>Eupercaria</taxon>
        <taxon>Perciformes</taxon>
        <taxon>Notothenioidei</taxon>
        <taxon>Nototheniidae</taxon>
        <taxon>Dissostichus</taxon>
    </lineage>
</organism>
<gene>
    <name evidence="11" type="ORF">KUDE01_013518</name>
</gene>
<feature type="transmembrane region" description="Helical" evidence="9">
    <location>
        <begin position="36"/>
        <end position="59"/>
    </location>
</feature>
<dbReference type="Proteomes" id="UP001228049">
    <property type="component" value="Unassembled WGS sequence"/>
</dbReference>
<keyword evidence="4 9" id="KW-1133">Transmembrane helix</keyword>
<evidence type="ECO:0000313" key="12">
    <source>
        <dbReference type="Proteomes" id="UP001228049"/>
    </source>
</evidence>
<evidence type="ECO:0000256" key="9">
    <source>
        <dbReference type="SAM" id="Phobius"/>
    </source>
</evidence>
<evidence type="ECO:0000256" key="1">
    <source>
        <dbReference type="ARBA" id="ARBA00004651"/>
    </source>
</evidence>
<dbReference type="GO" id="GO:0071880">
    <property type="term" value="P:adenylate cyclase-activating adrenergic receptor signaling pathway"/>
    <property type="evidence" value="ECO:0007669"/>
    <property type="project" value="TreeGrafter"/>
</dbReference>
<evidence type="ECO:0000259" key="10">
    <source>
        <dbReference type="PROSITE" id="PS50262"/>
    </source>
</evidence>
<evidence type="ECO:0000256" key="7">
    <source>
        <dbReference type="ARBA" id="ARBA00023170"/>
    </source>
</evidence>
<dbReference type="InterPro" id="IPR017452">
    <property type="entry name" value="GPCR_Rhodpsn_7TM"/>
</dbReference>
<dbReference type="GO" id="GO:0043410">
    <property type="term" value="P:positive regulation of MAPK cascade"/>
    <property type="evidence" value="ECO:0007669"/>
    <property type="project" value="TreeGrafter"/>
</dbReference>
<keyword evidence="7 11" id="KW-0675">Receptor</keyword>
<dbReference type="Pfam" id="PF00001">
    <property type="entry name" value="7tm_1"/>
    <property type="match status" value="1"/>
</dbReference>